<proteinExistence type="predicted"/>
<gene>
    <name evidence="2" type="ORF">ABMA28_010607</name>
</gene>
<accession>A0ABD0S8T5</accession>
<feature type="region of interest" description="Disordered" evidence="1">
    <location>
        <begin position="31"/>
        <end position="51"/>
    </location>
</feature>
<reference evidence="2 3" key="1">
    <citation type="submission" date="2024-06" db="EMBL/GenBank/DDBJ databases">
        <title>A chromosome-level genome assembly of beet webworm, Loxostege sticticalis.</title>
        <authorList>
            <person name="Zhang Y."/>
        </authorList>
    </citation>
    <scope>NUCLEOTIDE SEQUENCE [LARGE SCALE GENOMIC DNA]</scope>
    <source>
        <strain evidence="2">AQ028</strain>
        <tissue evidence="2">Male pupae</tissue>
    </source>
</reference>
<protein>
    <submittedName>
        <fullName evidence="2">Uncharacterized protein</fullName>
    </submittedName>
</protein>
<dbReference type="EMBL" id="JBEDNZ010000026">
    <property type="protein sequence ID" value="KAL0810478.1"/>
    <property type="molecule type" value="Genomic_DNA"/>
</dbReference>
<dbReference type="Proteomes" id="UP001549921">
    <property type="component" value="Unassembled WGS sequence"/>
</dbReference>
<sequence>MMNYYPKNFRANGWGWHRSANATTAVSGFLNRERGGGEDSGSSEPLIGNGLYPSLPTEDDTVFSAGVKLYPALPVEEYENGAVEEVVEEACAVVDVNLVEYKFNHSHTAIVSNRFSEMQSM</sequence>
<dbReference type="AlphaFoldDB" id="A0ABD0S8T5"/>
<evidence type="ECO:0000256" key="1">
    <source>
        <dbReference type="SAM" id="MobiDB-lite"/>
    </source>
</evidence>
<name>A0ABD0S8T5_LOXSC</name>
<comment type="caution">
    <text evidence="2">The sequence shown here is derived from an EMBL/GenBank/DDBJ whole genome shotgun (WGS) entry which is preliminary data.</text>
</comment>
<evidence type="ECO:0000313" key="2">
    <source>
        <dbReference type="EMBL" id="KAL0810478.1"/>
    </source>
</evidence>
<organism evidence="2 3">
    <name type="scientific">Loxostege sticticalis</name>
    <name type="common">Beet webworm moth</name>
    <dbReference type="NCBI Taxonomy" id="481309"/>
    <lineage>
        <taxon>Eukaryota</taxon>
        <taxon>Metazoa</taxon>
        <taxon>Ecdysozoa</taxon>
        <taxon>Arthropoda</taxon>
        <taxon>Hexapoda</taxon>
        <taxon>Insecta</taxon>
        <taxon>Pterygota</taxon>
        <taxon>Neoptera</taxon>
        <taxon>Endopterygota</taxon>
        <taxon>Lepidoptera</taxon>
        <taxon>Glossata</taxon>
        <taxon>Ditrysia</taxon>
        <taxon>Pyraloidea</taxon>
        <taxon>Crambidae</taxon>
        <taxon>Pyraustinae</taxon>
        <taxon>Loxostege</taxon>
    </lineage>
</organism>
<evidence type="ECO:0000313" key="3">
    <source>
        <dbReference type="Proteomes" id="UP001549921"/>
    </source>
</evidence>